<name>A0A6B3TUQ3_9BACI</name>
<dbReference type="PANTHER" id="PTHR34300:SF2">
    <property type="entry name" value="QUEUOSINE PRECURSOR TRANSPORTER-RELATED"/>
    <property type="match status" value="1"/>
</dbReference>
<feature type="transmembrane region" description="Helical" evidence="1">
    <location>
        <begin position="102"/>
        <end position="126"/>
    </location>
</feature>
<keyword evidence="3" id="KW-1185">Reference proteome</keyword>
<feature type="transmembrane region" description="Helical" evidence="1">
    <location>
        <begin position="177"/>
        <end position="197"/>
    </location>
</feature>
<dbReference type="NCBIfam" id="TIGR00697">
    <property type="entry name" value="queuosine precursor transporter"/>
    <property type="match status" value="1"/>
</dbReference>
<proteinExistence type="inferred from homology"/>
<keyword evidence="1" id="KW-1133">Transmembrane helix</keyword>
<protein>
    <recommendedName>
        <fullName evidence="1">Probable queuosine precursor transporter</fullName>
        <shortName evidence="1">Q precursor transporter</shortName>
    </recommendedName>
</protein>
<dbReference type="GO" id="GO:0005886">
    <property type="term" value="C:plasma membrane"/>
    <property type="evidence" value="ECO:0007669"/>
    <property type="project" value="UniProtKB-SubCell"/>
</dbReference>
<accession>A0A6B3TUQ3</accession>
<evidence type="ECO:0000313" key="3">
    <source>
        <dbReference type="Proteomes" id="UP000481621"/>
    </source>
</evidence>
<feature type="transmembrane region" description="Helical" evidence="1">
    <location>
        <begin position="30"/>
        <end position="50"/>
    </location>
</feature>
<reference evidence="2" key="1">
    <citation type="submission" date="2020-02" db="EMBL/GenBank/DDBJ databases">
        <title>Bacillus sedimentmangrovi sp. nov., isolated from sediment of the mangrove ecosystem.</title>
        <authorList>
            <person name="Liu G."/>
        </authorList>
    </citation>
    <scope>NUCLEOTIDE SEQUENCE [LARGE SCALE GENOMIC DNA]</scope>
    <source>
        <strain evidence="2">SgZ-7</strain>
    </source>
</reference>
<comment type="caution">
    <text evidence="2">The sequence shown here is derived from an EMBL/GenBank/DDBJ whole genome shotgun (WGS) entry which is preliminary data.</text>
</comment>
<dbReference type="GO" id="GO:0022857">
    <property type="term" value="F:transmembrane transporter activity"/>
    <property type="evidence" value="ECO:0007669"/>
    <property type="project" value="UniProtKB-UniRule"/>
</dbReference>
<dbReference type="Pfam" id="PF02592">
    <property type="entry name" value="Vut_1"/>
    <property type="match status" value="1"/>
</dbReference>
<comment type="subcellular location">
    <subcellularLocation>
        <location evidence="1">Cell membrane</location>
        <topology evidence="1">Multi-pass membrane protein</topology>
    </subcellularLocation>
</comment>
<organism evidence="2 3">
    <name type="scientific">Neobacillus thermocopriae</name>
    <dbReference type="NCBI Taxonomy" id="1215031"/>
    <lineage>
        <taxon>Bacteria</taxon>
        <taxon>Bacillati</taxon>
        <taxon>Bacillota</taxon>
        <taxon>Bacilli</taxon>
        <taxon>Bacillales</taxon>
        <taxon>Bacillaceae</taxon>
        <taxon>Neobacillus</taxon>
    </lineage>
</organism>
<dbReference type="EMBL" id="JAAIUV010000039">
    <property type="protein sequence ID" value="NEX80270.1"/>
    <property type="molecule type" value="Genomic_DNA"/>
</dbReference>
<evidence type="ECO:0000256" key="1">
    <source>
        <dbReference type="HAMAP-Rule" id="MF_02088"/>
    </source>
</evidence>
<comment type="similarity">
    <text evidence="1">Belongs to the vitamin uptake transporter (VUT/ECF) (TC 2.A.88) family. Q precursor transporter subfamily.</text>
</comment>
<keyword evidence="1" id="KW-0812">Transmembrane</keyword>
<dbReference type="HAMAP" id="MF_02088">
    <property type="entry name" value="Q_prec_transport"/>
    <property type="match status" value="1"/>
</dbReference>
<dbReference type="PANTHER" id="PTHR34300">
    <property type="entry name" value="QUEUOSINE PRECURSOR TRANSPORTER-RELATED"/>
    <property type="match status" value="1"/>
</dbReference>
<keyword evidence="1" id="KW-1003">Cell membrane</keyword>
<keyword evidence="1" id="KW-0472">Membrane</keyword>
<feature type="transmembrane region" description="Helical" evidence="1">
    <location>
        <begin position="62"/>
        <end position="82"/>
    </location>
</feature>
<comment type="function">
    <text evidence="1">Involved in the import of queuosine (Q) precursors, required for Q precursor salvage.</text>
</comment>
<dbReference type="Proteomes" id="UP000481621">
    <property type="component" value="Unassembled WGS sequence"/>
</dbReference>
<dbReference type="AlphaFoldDB" id="A0A6B3TUQ3"/>
<feature type="transmembrane region" description="Helical" evidence="1">
    <location>
        <begin position="147"/>
        <end position="165"/>
    </location>
</feature>
<sequence>MLFYLNGIFTGLLILANITAVKLFHIGSWVILPAAVIIYIFTYPIIDVITEVYGKKDAQRTIHAGLMTQILALGFITITIHLPEAPVFKDQESFETILNGSFRVILASLISYTVSQNLDVFVFNLLKNRHGQKKLWLRNNASTMLSQLIDTTVFIVIAFYGTIPLDVLGTLIITQYIFKFLAAICTTPIVYFLVGIARKQEAKNTLGQ</sequence>
<gene>
    <name evidence="2" type="ORF">G4Z05_15675</name>
</gene>
<evidence type="ECO:0000313" key="2">
    <source>
        <dbReference type="EMBL" id="NEX80270.1"/>
    </source>
</evidence>
<keyword evidence="1" id="KW-0813">Transport</keyword>
<dbReference type="RefSeq" id="WP_163252732.1">
    <property type="nucleotide sequence ID" value="NZ_JAAIUV010000039.1"/>
</dbReference>
<dbReference type="InterPro" id="IPR003744">
    <property type="entry name" value="YhhQ"/>
</dbReference>